<dbReference type="KEGG" id="psoj:PHYSODRAFT_491233"/>
<dbReference type="PROSITE" id="PS50960">
    <property type="entry name" value="HTH_PSQ"/>
    <property type="match status" value="1"/>
</dbReference>
<evidence type="ECO:0000313" key="8">
    <source>
        <dbReference type="Proteomes" id="UP000002640"/>
    </source>
</evidence>
<keyword evidence="1 3" id="KW-0238">DNA-binding</keyword>
<dbReference type="SUPFAM" id="SSF46689">
    <property type="entry name" value="Homeodomain-like"/>
    <property type="match status" value="1"/>
</dbReference>
<dbReference type="PROSITE" id="PS51253">
    <property type="entry name" value="HTH_CENPB"/>
    <property type="match status" value="1"/>
</dbReference>
<dbReference type="GO" id="GO:0005634">
    <property type="term" value="C:nucleus"/>
    <property type="evidence" value="ECO:0007669"/>
    <property type="project" value="UniProtKB-SubCell"/>
</dbReference>
<feature type="domain" description="HTH psq-type" evidence="5">
    <location>
        <begin position="46"/>
        <end position="97"/>
    </location>
</feature>
<dbReference type="GO" id="GO:0003677">
    <property type="term" value="F:DNA binding"/>
    <property type="evidence" value="ECO:0007669"/>
    <property type="project" value="UniProtKB-UniRule"/>
</dbReference>
<feature type="domain" description="HTH CENPB-type" evidence="6">
    <location>
        <begin position="113"/>
        <end position="189"/>
    </location>
</feature>
<evidence type="ECO:0000256" key="2">
    <source>
        <dbReference type="ARBA" id="ARBA00023242"/>
    </source>
</evidence>
<keyword evidence="2 3" id="KW-0539">Nucleus</keyword>
<comment type="subcellular location">
    <subcellularLocation>
        <location evidence="3">Nucleus</location>
    </subcellularLocation>
</comment>
<reference evidence="7 8" key="1">
    <citation type="journal article" date="2006" name="Science">
        <title>Phytophthora genome sequences uncover evolutionary origins and mechanisms of pathogenesis.</title>
        <authorList>
            <person name="Tyler B.M."/>
            <person name="Tripathy S."/>
            <person name="Zhang X."/>
            <person name="Dehal P."/>
            <person name="Jiang R.H."/>
            <person name="Aerts A."/>
            <person name="Arredondo F.D."/>
            <person name="Baxter L."/>
            <person name="Bensasson D."/>
            <person name="Beynon J.L."/>
            <person name="Chapman J."/>
            <person name="Damasceno C.M."/>
            <person name="Dorrance A.E."/>
            <person name="Dou D."/>
            <person name="Dickerman A.W."/>
            <person name="Dubchak I.L."/>
            <person name="Garbelotto M."/>
            <person name="Gijzen M."/>
            <person name="Gordon S.G."/>
            <person name="Govers F."/>
            <person name="Grunwald N.J."/>
            <person name="Huang W."/>
            <person name="Ivors K.L."/>
            <person name="Jones R.W."/>
            <person name="Kamoun S."/>
            <person name="Krampis K."/>
            <person name="Lamour K.H."/>
            <person name="Lee M.K."/>
            <person name="McDonald W.H."/>
            <person name="Medina M."/>
            <person name="Meijer H.J."/>
            <person name="Nordberg E.K."/>
            <person name="Maclean D.J."/>
            <person name="Ospina-Giraldo M.D."/>
            <person name="Morris P.F."/>
            <person name="Phuntumart V."/>
            <person name="Putnam N.H."/>
            <person name="Rash S."/>
            <person name="Rose J.K."/>
            <person name="Sakihama Y."/>
            <person name="Salamov A.A."/>
            <person name="Savidor A."/>
            <person name="Scheuring C.F."/>
            <person name="Smith B.M."/>
            <person name="Sobral B.W."/>
            <person name="Terry A."/>
            <person name="Torto-Alalibo T.A."/>
            <person name="Win J."/>
            <person name="Xu Z."/>
            <person name="Zhang H."/>
            <person name="Grigoriev I.V."/>
            <person name="Rokhsar D.S."/>
            <person name="Boore J.L."/>
        </authorList>
    </citation>
    <scope>NUCLEOTIDE SEQUENCE [LARGE SCALE GENOMIC DNA]</scope>
    <source>
        <strain evidence="7 8">P6497</strain>
    </source>
</reference>
<protein>
    <recommendedName>
        <fullName evidence="9">HTH CENPB-type domain-containing protein</fullName>
    </recommendedName>
</protein>
<dbReference type="Gene3D" id="1.10.10.60">
    <property type="entry name" value="Homeodomain-like"/>
    <property type="match status" value="2"/>
</dbReference>
<proteinExistence type="predicted"/>
<evidence type="ECO:0000256" key="1">
    <source>
        <dbReference type="ARBA" id="ARBA00023125"/>
    </source>
</evidence>
<dbReference type="RefSeq" id="XP_009524110.1">
    <property type="nucleotide sequence ID" value="XM_009525815.1"/>
</dbReference>
<dbReference type="PANTHER" id="PTHR19303:SF73">
    <property type="entry name" value="PROTEIN PDC2"/>
    <property type="match status" value="1"/>
</dbReference>
<dbReference type="GeneID" id="20656676"/>
<evidence type="ECO:0000256" key="3">
    <source>
        <dbReference type="PROSITE-ProRule" id="PRU00320"/>
    </source>
</evidence>
<dbReference type="Pfam" id="PF04218">
    <property type="entry name" value="CENP-B_N"/>
    <property type="match status" value="1"/>
</dbReference>
<evidence type="ECO:0000256" key="4">
    <source>
        <dbReference type="SAM" id="MobiDB-lite"/>
    </source>
</evidence>
<sequence>MSSDSDAVDAGSLPTAVDVITTEQPLPLDSDLTPHTLPHTHTPRASTTKRKRVVLSIHDKQQVLQRLEAGEQPMAIARDFGISRQQVSDIKKNKERIVAFCLDAKHMSTLKRKTLKATSEYHPGVEQELYRWIIRQRRLGRDVTAESLSAKTTDLFVQYSADHDSHMAVKAITTWLRHFKKAHGIKALTEEELMQLPEQFVPAMEMTRPTHSTPASEAVVFTANNGAGPVTPPAGNYFTNSVSHALSHLNADGENLNSVTTLTSAAATTAAAMEENQYIHDIGAEGSEQNVGVATASLQATANTVQQLNAQLARFERDMAIKLDYLDERVAKLCFLVLPTRLS</sequence>
<dbReference type="PANTHER" id="PTHR19303">
    <property type="entry name" value="TRANSPOSON"/>
    <property type="match status" value="1"/>
</dbReference>
<dbReference type="OMA" id="HPGVEQE"/>
<name>G4Z258_PHYSP</name>
<organism evidence="7 8">
    <name type="scientific">Phytophthora sojae (strain P6497)</name>
    <name type="common">Soybean stem and root rot agent</name>
    <name type="synonym">Phytophthora megasperma f. sp. glycines</name>
    <dbReference type="NCBI Taxonomy" id="1094619"/>
    <lineage>
        <taxon>Eukaryota</taxon>
        <taxon>Sar</taxon>
        <taxon>Stramenopiles</taxon>
        <taxon>Oomycota</taxon>
        <taxon>Peronosporomycetes</taxon>
        <taxon>Peronosporales</taxon>
        <taxon>Peronosporaceae</taxon>
        <taxon>Phytophthora</taxon>
    </lineage>
</organism>
<dbReference type="InParanoid" id="G4Z258"/>
<evidence type="ECO:0000259" key="6">
    <source>
        <dbReference type="PROSITE" id="PS51253"/>
    </source>
</evidence>
<dbReference type="AlphaFoldDB" id="G4Z258"/>
<dbReference type="InterPro" id="IPR006600">
    <property type="entry name" value="HTH_CenpB_DNA-bd_dom"/>
</dbReference>
<keyword evidence="8" id="KW-1185">Reference proteome</keyword>
<dbReference type="InterPro" id="IPR009057">
    <property type="entry name" value="Homeodomain-like_sf"/>
</dbReference>
<evidence type="ECO:0000259" key="5">
    <source>
        <dbReference type="PROSITE" id="PS50960"/>
    </source>
</evidence>
<feature type="DNA-binding region" description="H-T-H motif" evidence="3">
    <location>
        <begin position="73"/>
        <end position="93"/>
    </location>
</feature>
<feature type="region of interest" description="Disordered" evidence="4">
    <location>
        <begin position="26"/>
        <end position="50"/>
    </location>
</feature>
<dbReference type="Proteomes" id="UP000002640">
    <property type="component" value="Unassembled WGS sequence"/>
</dbReference>
<gene>
    <name evidence="7" type="ORF">PHYSODRAFT_491233</name>
</gene>
<dbReference type="Pfam" id="PF03221">
    <property type="entry name" value="HTH_Tnp_Tc5"/>
    <property type="match status" value="1"/>
</dbReference>
<dbReference type="InterPro" id="IPR007889">
    <property type="entry name" value="HTH_Psq"/>
</dbReference>
<accession>G4Z258</accession>
<evidence type="ECO:0008006" key="9">
    <source>
        <dbReference type="Google" id="ProtNLM"/>
    </source>
</evidence>
<dbReference type="SMR" id="G4Z258"/>
<evidence type="ECO:0000313" key="7">
    <source>
        <dbReference type="EMBL" id="EGZ21393.1"/>
    </source>
</evidence>
<dbReference type="InterPro" id="IPR050863">
    <property type="entry name" value="CenT-Element_Derived"/>
</dbReference>
<dbReference type="EMBL" id="JH159153">
    <property type="protein sequence ID" value="EGZ21393.1"/>
    <property type="molecule type" value="Genomic_DNA"/>
</dbReference>